<dbReference type="STRING" id="10141.ENSCPOP00000026788"/>
<organism evidence="2 3">
    <name type="scientific">Cavia porcellus</name>
    <name type="common">Guinea pig</name>
    <dbReference type="NCBI Taxonomy" id="10141"/>
    <lineage>
        <taxon>Eukaryota</taxon>
        <taxon>Metazoa</taxon>
        <taxon>Chordata</taxon>
        <taxon>Craniata</taxon>
        <taxon>Vertebrata</taxon>
        <taxon>Euteleostomi</taxon>
        <taxon>Mammalia</taxon>
        <taxon>Eutheria</taxon>
        <taxon>Euarchontoglires</taxon>
        <taxon>Glires</taxon>
        <taxon>Rodentia</taxon>
        <taxon>Hystricomorpha</taxon>
        <taxon>Caviidae</taxon>
        <taxon>Cavia</taxon>
    </lineage>
</organism>
<dbReference type="Ensembl" id="ENSCPOT00000039379.1">
    <property type="protein sequence ID" value="ENSCPOP00000026788.1"/>
    <property type="gene ID" value="ENSCPOG00000039398.1"/>
</dbReference>
<reference evidence="3" key="1">
    <citation type="journal article" date="2011" name="Nature">
        <title>A high-resolution map of human evolutionary constraint using 29 mammals.</title>
        <authorList>
            <person name="Lindblad-Toh K."/>
            <person name="Garber M."/>
            <person name="Zuk O."/>
            <person name="Lin M.F."/>
            <person name="Parker B.J."/>
            <person name="Washietl S."/>
            <person name="Kheradpour P."/>
            <person name="Ernst J."/>
            <person name="Jordan G."/>
            <person name="Mauceli E."/>
            <person name="Ward L.D."/>
            <person name="Lowe C.B."/>
            <person name="Holloway A.K."/>
            <person name="Clamp M."/>
            <person name="Gnerre S."/>
            <person name="Alfoldi J."/>
            <person name="Beal K."/>
            <person name="Chang J."/>
            <person name="Clawson H."/>
            <person name="Cuff J."/>
            <person name="Di Palma F."/>
            <person name="Fitzgerald S."/>
            <person name="Flicek P."/>
            <person name="Guttman M."/>
            <person name="Hubisz M.J."/>
            <person name="Jaffe D.B."/>
            <person name="Jungreis I."/>
            <person name="Kent W.J."/>
            <person name="Kostka D."/>
            <person name="Lara M."/>
            <person name="Martins A.L."/>
            <person name="Massingham T."/>
            <person name="Moltke I."/>
            <person name="Raney B.J."/>
            <person name="Rasmussen M.D."/>
            <person name="Robinson J."/>
            <person name="Stark A."/>
            <person name="Vilella A.J."/>
            <person name="Wen J."/>
            <person name="Xie X."/>
            <person name="Zody M.C."/>
            <person name="Baldwin J."/>
            <person name="Bloom T."/>
            <person name="Chin C.W."/>
            <person name="Heiman D."/>
            <person name="Nicol R."/>
            <person name="Nusbaum C."/>
            <person name="Young S."/>
            <person name="Wilkinson J."/>
            <person name="Worley K.C."/>
            <person name="Kovar C.L."/>
            <person name="Muzny D.M."/>
            <person name="Gibbs R.A."/>
            <person name="Cree A."/>
            <person name="Dihn H.H."/>
            <person name="Fowler G."/>
            <person name="Jhangiani S."/>
            <person name="Joshi V."/>
            <person name="Lee S."/>
            <person name="Lewis L.R."/>
            <person name="Nazareth L.V."/>
            <person name="Okwuonu G."/>
            <person name="Santibanez J."/>
            <person name="Warren W.C."/>
            <person name="Mardis E.R."/>
            <person name="Weinstock G.M."/>
            <person name="Wilson R.K."/>
            <person name="Delehaunty K."/>
            <person name="Dooling D."/>
            <person name="Fronik C."/>
            <person name="Fulton L."/>
            <person name="Fulton B."/>
            <person name="Graves T."/>
            <person name="Minx P."/>
            <person name="Sodergren E."/>
            <person name="Birney E."/>
            <person name="Margulies E.H."/>
            <person name="Herrero J."/>
            <person name="Green E.D."/>
            <person name="Haussler D."/>
            <person name="Siepel A."/>
            <person name="Goldman N."/>
            <person name="Pollard K.S."/>
            <person name="Pedersen J.S."/>
            <person name="Lander E.S."/>
            <person name="Kellis M."/>
        </authorList>
    </citation>
    <scope>NUCLEOTIDE SEQUENCE [LARGE SCALE GENOMIC DNA]</scope>
    <source>
        <strain evidence="3">2N</strain>
    </source>
</reference>
<dbReference type="PROSITE" id="PS51663">
    <property type="entry name" value="STATHMIN_3"/>
    <property type="match status" value="1"/>
</dbReference>
<dbReference type="GeneID" id="100720144"/>
<dbReference type="Bgee" id="ENSCPOG00000039398">
    <property type="expression patterns" value="Expressed in hypothalamus and 2 other cell types or tissues"/>
</dbReference>
<accession>A0A286XMT6</accession>
<evidence type="ECO:0000313" key="3">
    <source>
        <dbReference type="Proteomes" id="UP000005447"/>
    </source>
</evidence>
<dbReference type="GeneTree" id="ENSGT01030000234597"/>
<proteinExistence type="predicted"/>
<dbReference type="PANTHER" id="PTHR10104">
    <property type="entry name" value="STATHMIN"/>
    <property type="match status" value="1"/>
</dbReference>
<dbReference type="OrthoDB" id="9940536at2759"/>
<reference evidence="2" key="2">
    <citation type="submission" date="2025-08" db="UniProtKB">
        <authorList>
            <consortium name="Ensembl"/>
        </authorList>
    </citation>
    <scope>IDENTIFICATION</scope>
    <source>
        <strain evidence="2">2N</strain>
    </source>
</reference>
<feature type="region of interest" description="Disordered" evidence="1">
    <location>
        <begin position="1"/>
        <end position="87"/>
    </location>
</feature>
<dbReference type="RefSeq" id="XP_003468801.1">
    <property type="nucleotide sequence ID" value="XM_003468753.4"/>
</dbReference>
<dbReference type="InParanoid" id="A0A286XMT6"/>
<dbReference type="PANTHER" id="PTHR10104:SF20">
    <property type="entry name" value="STATHMIN DOMAIN-CONTAINING PROTEIN 1"/>
    <property type="match status" value="1"/>
</dbReference>
<dbReference type="GO" id="GO:0031110">
    <property type="term" value="P:regulation of microtubule polymerization or depolymerization"/>
    <property type="evidence" value="ECO:0007669"/>
    <property type="project" value="InterPro"/>
</dbReference>
<dbReference type="FunCoup" id="A0A286XMT6">
    <property type="interactions" value="40"/>
</dbReference>
<evidence type="ECO:0000256" key="1">
    <source>
        <dbReference type="SAM" id="MobiDB-lite"/>
    </source>
</evidence>
<name>A0A286XMT6_CAVPO</name>
<feature type="compositionally biased region" description="Polar residues" evidence="1">
    <location>
        <begin position="201"/>
        <end position="210"/>
    </location>
</feature>
<dbReference type="AlphaFoldDB" id="A0A286XMT6"/>
<dbReference type="VEuPathDB" id="HostDB:ENSCPOG00000039398"/>
<dbReference type="KEGG" id="cpoc:100720144"/>
<dbReference type="Proteomes" id="UP000005447">
    <property type="component" value="Unassembled WGS sequence"/>
</dbReference>
<dbReference type="OMA" id="APKKGWE"/>
<sequence length="276" mass="30891">MGCGSSQGAEDQRRSPAPRRGWEDECKDDVRVKPAREDCSPQTQGAPHQDTVDSAECLEPQALMGSLPGTIPENSPPPSSKSKKVYSDSVTNGLINKLQSLENRERQKSSDILEELIVQGIIQSHNKVLRNGESYDVMVDTSEEPLRKPPARLKKLKIRKNTKDFTVKATEHKMPAAEGRLENTEEEIRKRLRSERFLPPTSHSDSTEQGTAEVPLAEGPQTVRPAVSALSDLQAAEPLKRKKSRSEATLTDRSYHYESFEAVESDMFYNQEDDIF</sequence>
<keyword evidence="3" id="KW-1185">Reference proteome</keyword>
<dbReference type="EMBL" id="AAKN02037141">
    <property type="status" value="NOT_ANNOTATED_CDS"/>
    <property type="molecule type" value="Genomic_DNA"/>
</dbReference>
<dbReference type="InterPro" id="IPR000956">
    <property type="entry name" value="Stathmin_fam"/>
</dbReference>
<dbReference type="CTD" id="401236"/>
<protein>
    <submittedName>
        <fullName evidence="2">Stathmin domain containing 1</fullName>
    </submittedName>
</protein>
<feature type="region of interest" description="Disordered" evidence="1">
    <location>
        <begin position="192"/>
        <end position="254"/>
    </location>
</feature>
<gene>
    <name evidence="2" type="primary">STMND1</name>
</gene>
<evidence type="ECO:0000313" key="2">
    <source>
        <dbReference type="Ensembl" id="ENSCPOP00000026788.1"/>
    </source>
</evidence>
<feature type="compositionally biased region" description="Basic and acidic residues" evidence="1">
    <location>
        <begin position="10"/>
        <end position="39"/>
    </location>
</feature>
<reference evidence="2" key="3">
    <citation type="submission" date="2025-09" db="UniProtKB">
        <authorList>
            <consortium name="Ensembl"/>
        </authorList>
    </citation>
    <scope>IDENTIFICATION</scope>
    <source>
        <strain evidence="2">2N</strain>
    </source>
</reference>